<accession>A0A8J2JM02</accession>
<feature type="domain" description="Aminoacyl-tRNA synthetase class Ia" evidence="13">
    <location>
        <begin position="106"/>
        <end position="713"/>
    </location>
</feature>
<evidence type="ECO:0000256" key="6">
    <source>
        <dbReference type="ARBA" id="ARBA00022840"/>
    </source>
</evidence>
<keyword evidence="7 11" id="KW-0648">Protein biosynthesis</keyword>
<feature type="domain" description="Methionyl/Valyl/Leucyl/Isoleucyl-tRNA synthetase anticodon-binding" evidence="14">
    <location>
        <begin position="770"/>
        <end position="904"/>
    </location>
</feature>
<dbReference type="InterPro" id="IPR002301">
    <property type="entry name" value="Ile-tRNA-ligase"/>
</dbReference>
<protein>
    <recommendedName>
        <fullName evidence="3">isoleucine--tRNA ligase</fullName>
        <ecNumber evidence="3">6.1.1.5</ecNumber>
    </recommendedName>
    <alternativeName>
        <fullName evidence="9">Isoleucyl-tRNA synthetase</fullName>
    </alternativeName>
</protein>
<keyword evidence="6 11" id="KW-0067">ATP-binding</keyword>
<keyword evidence="8 11" id="KW-0030">Aminoacyl-tRNA synthetase</keyword>
<dbReference type="InterPro" id="IPR050081">
    <property type="entry name" value="Ile-tRNA_ligase"/>
</dbReference>
<dbReference type="InterPro" id="IPR033708">
    <property type="entry name" value="Anticodon_Ile_BEm"/>
</dbReference>
<dbReference type="Pfam" id="PF00133">
    <property type="entry name" value="tRNA-synt_1"/>
    <property type="match status" value="1"/>
</dbReference>
<evidence type="ECO:0000256" key="11">
    <source>
        <dbReference type="RuleBase" id="RU363035"/>
    </source>
</evidence>
<dbReference type="CDD" id="cd07960">
    <property type="entry name" value="Anticodon_Ia_Ile_BEm"/>
    <property type="match status" value="1"/>
</dbReference>
<evidence type="ECO:0000256" key="12">
    <source>
        <dbReference type="SAM" id="MobiDB-lite"/>
    </source>
</evidence>
<evidence type="ECO:0000256" key="10">
    <source>
        <dbReference type="ARBA" id="ARBA00048359"/>
    </source>
</evidence>
<dbReference type="PANTHER" id="PTHR42765">
    <property type="entry name" value="SOLEUCYL-TRNA SYNTHETASE"/>
    <property type="match status" value="1"/>
</dbReference>
<dbReference type="GO" id="GO:0000049">
    <property type="term" value="F:tRNA binding"/>
    <property type="evidence" value="ECO:0007669"/>
    <property type="project" value="InterPro"/>
</dbReference>
<evidence type="ECO:0000313" key="16">
    <source>
        <dbReference type="Proteomes" id="UP000708208"/>
    </source>
</evidence>
<dbReference type="InterPro" id="IPR002300">
    <property type="entry name" value="aa-tRNA-synth_Ia"/>
</dbReference>
<evidence type="ECO:0000256" key="1">
    <source>
        <dbReference type="ARBA" id="ARBA00004173"/>
    </source>
</evidence>
<evidence type="ECO:0000313" key="15">
    <source>
        <dbReference type="EMBL" id="CAG7719825.1"/>
    </source>
</evidence>
<dbReference type="PROSITE" id="PS00178">
    <property type="entry name" value="AA_TRNA_LIGASE_I"/>
    <property type="match status" value="1"/>
</dbReference>
<evidence type="ECO:0000256" key="3">
    <source>
        <dbReference type="ARBA" id="ARBA00013165"/>
    </source>
</evidence>
<evidence type="ECO:0000256" key="9">
    <source>
        <dbReference type="ARBA" id="ARBA00032665"/>
    </source>
</evidence>
<dbReference type="GO" id="GO:0006428">
    <property type="term" value="P:isoleucyl-tRNA aminoacylation"/>
    <property type="evidence" value="ECO:0007669"/>
    <property type="project" value="InterPro"/>
</dbReference>
<feature type="region of interest" description="Disordered" evidence="12">
    <location>
        <begin position="1019"/>
        <end position="1038"/>
    </location>
</feature>
<dbReference type="InterPro" id="IPR001412">
    <property type="entry name" value="aa-tRNA-synth_I_CS"/>
</dbReference>
<dbReference type="OrthoDB" id="10264412at2759"/>
<evidence type="ECO:0000256" key="2">
    <source>
        <dbReference type="ARBA" id="ARBA00005594"/>
    </source>
</evidence>
<dbReference type="EC" id="6.1.1.5" evidence="3"/>
<keyword evidence="4 11" id="KW-0436">Ligase</keyword>
<dbReference type="Proteomes" id="UP000708208">
    <property type="component" value="Unassembled WGS sequence"/>
</dbReference>
<evidence type="ECO:0000259" key="13">
    <source>
        <dbReference type="Pfam" id="PF00133"/>
    </source>
</evidence>
<comment type="caution">
    <text evidence="15">The sequence shown here is derived from an EMBL/GenBank/DDBJ whole genome shotgun (WGS) entry which is preliminary data.</text>
</comment>
<dbReference type="FunFam" id="3.40.50.620:FF:000111">
    <property type="entry name" value="Mitochondrial isoleucyl-tRNA synthetase"/>
    <property type="match status" value="1"/>
</dbReference>
<dbReference type="GO" id="GO:0005739">
    <property type="term" value="C:mitochondrion"/>
    <property type="evidence" value="ECO:0007669"/>
    <property type="project" value="UniProtKB-SubCell"/>
</dbReference>
<comment type="similarity">
    <text evidence="2 11">Belongs to the class-I aminoacyl-tRNA synthetase family.</text>
</comment>
<comment type="catalytic activity">
    <reaction evidence="10">
        <text>tRNA(Ile) + L-isoleucine + ATP = L-isoleucyl-tRNA(Ile) + AMP + diphosphate</text>
        <dbReference type="Rhea" id="RHEA:11060"/>
        <dbReference type="Rhea" id="RHEA-COMP:9666"/>
        <dbReference type="Rhea" id="RHEA-COMP:9695"/>
        <dbReference type="ChEBI" id="CHEBI:30616"/>
        <dbReference type="ChEBI" id="CHEBI:33019"/>
        <dbReference type="ChEBI" id="CHEBI:58045"/>
        <dbReference type="ChEBI" id="CHEBI:78442"/>
        <dbReference type="ChEBI" id="CHEBI:78528"/>
        <dbReference type="ChEBI" id="CHEBI:456215"/>
        <dbReference type="EC" id="6.1.1.5"/>
    </reaction>
</comment>
<dbReference type="InterPro" id="IPR013155">
    <property type="entry name" value="M/V/L/I-tRNA-synth_anticd-bd"/>
</dbReference>
<gene>
    <name evidence="15" type="ORF">AFUS01_LOCUS9129</name>
</gene>
<name>A0A8J2JM02_9HEXA</name>
<dbReference type="Pfam" id="PF08264">
    <property type="entry name" value="Anticodon_1"/>
    <property type="match status" value="1"/>
</dbReference>
<evidence type="ECO:0000256" key="5">
    <source>
        <dbReference type="ARBA" id="ARBA00022741"/>
    </source>
</evidence>
<dbReference type="GO" id="GO:0004822">
    <property type="term" value="F:isoleucine-tRNA ligase activity"/>
    <property type="evidence" value="ECO:0007669"/>
    <property type="project" value="UniProtKB-EC"/>
</dbReference>
<feature type="compositionally biased region" description="Pro residues" evidence="12">
    <location>
        <begin position="1027"/>
        <end position="1036"/>
    </location>
</feature>
<dbReference type="GO" id="GO:0005524">
    <property type="term" value="F:ATP binding"/>
    <property type="evidence" value="ECO:0007669"/>
    <property type="project" value="UniProtKB-KW"/>
</dbReference>
<dbReference type="GO" id="GO:0032543">
    <property type="term" value="P:mitochondrial translation"/>
    <property type="evidence" value="ECO:0007669"/>
    <property type="project" value="TreeGrafter"/>
</dbReference>
<evidence type="ECO:0000256" key="8">
    <source>
        <dbReference type="ARBA" id="ARBA00023146"/>
    </source>
</evidence>
<evidence type="ECO:0000256" key="4">
    <source>
        <dbReference type="ARBA" id="ARBA00022598"/>
    </source>
</evidence>
<dbReference type="EMBL" id="CAJVCH010064825">
    <property type="protein sequence ID" value="CAG7719825.1"/>
    <property type="molecule type" value="Genomic_DNA"/>
</dbReference>
<keyword evidence="16" id="KW-1185">Reference proteome</keyword>
<dbReference type="AlphaFoldDB" id="A0A8J2JM02"/>
<organism evidence="15 16">
    <name type="scientific">Allacma fusca</name>
    <dbReference type="NCBI Taxonomy" id="39272"/>
    <lineage>
        <taxon>Eukaryota</taxon>
        <taxon>Metazoa</taxon>
        <taxon>Ecdysozoa</taxon>
        <taxon>Arthropoda</taxon>
        <taxon>Hexapoda</taxon>
        <taxon>Collembola</taxon>
        <taxon>Symphypleona</taxon>
        <taxon>Sminthuridae</taxon>
        <taxon>Allacma</taxon>
    </lineage>
</organism>
<evidence type="ECO:0000256" key="7">
    <source>
        <dbReference type="ARBA" id="ARBA00022917"/>
    </source>
</evidence>
<reference evidence="15" key="1">
    <citation type="submission" date="2021-06" db="EMBL/GenBank/DDBJ databases">
        <authorList>
            <person name="Hodson N. C."/>
            <person name="Mongue J. A."/>
            <person name="Jaron S. K."/>
        </authorList>
    </citation>
    <scope>NUCLEOTIDE SEQUENCE</scope>
</reference>
<proteinExistence type="inferred from homology"/>
<dbReference type="NCBIfam" id="TIGR00392">
    <property type="entry name" value="ileS"/>
    <property type="match status" value="1"/>
</dbReference>
<keyword evidence="5 11" id="KW-0547">Nucleotide-binding</keyword>
<comment type="subcellular location">
    <subcellularLocation>
        <location evidence="1">Mitochondrion</location>
    </subcellularLocation>
</comment>
<evidence type="ECO:0000259" key="14">
    <source>
        <dbReference type="Pfam" id="PF08264"/>
    </source>
</evidence>
<dbReference type="PANTHER" id="PTHR42765:SF1">
    <property type="entry name" value="ISOLEUCINE--TRNA LIGASE, MITOCHONDRIAL"/>
    <property type="match status" value="1"/>
</dbReference>
<sequence>MGVEYRHSSKTLWTPFAYFFPVWVKNFNEAEMKLFLIRLQLINRSKLETHVCRRFCTIPSKGGKIKYKDTLLLPKTKFPQKISPAHRKKHEESLAANLQFDHLYGFQRLWRQDCPEYILHDGPPYANGDVHIGHAVNKVLKDITNRYKLLRGFRVNYTPGWDCHGLPIELKALKDNMQSKSSSKEPLIIRKKAREVANESVNKQMNSFRRWGVMADWNNCYKTFDKKYIQMQLQSFYQLYKKNLVYRELKPVFWSPSSKTALAEAELEYNPRHESTSVLLSFRVCSDAATFTTEIGKALPKEYEKYSNSAVEVVVWTTTPWSIPSNAAVAYRENKMYSLLFYENTNENIQKFYIVASECLPRFQATTQIKFAVVSEFEGSYMGHFKYKHPWFEELSCPFLAADYVTMEKGTGLVHTAPAHGADDYVLGLKHKLPIECYINDEGNFDSRIKQLSGLNALTMGTSQVLKILESSKLHEEKYIHPYPYDWRTKKPVIVKTSMQWFMDTNKIKSLAVSELEQVGIHPNNVQHGMINQLVSRPYWCISRQRVWGVPIPVLYHKETGEPLVHKAVIDGLCVLVENSGNADGWWDVPVGTLIQNDELATQYEKGKDIFDIWLDSGISWNILGDKIADLYLEGVDQFTGWFQSSLLASVALRGKTPYKNICVHGFVVDDNGKKMSKSLGNVVDPKSITDGKPGDRHPLGSDVLRWWCATQGCSNSAKISISSSLLQSSDESVQKLRNTLRFLVSFCTQDYIDKLQIDDVSYDELMYIDQYMLSLLKKFQERVTQDYENYNYDKVMNRTLHFAATEVSSYYFTWIKDRLYCDFKESQSRKSCIYVLNEIYMTLTKVLAPVLPYLCEEVHSHYNQETESIFKSVWFDVDNQWENIPVASVMDLALDVRLTINQMVGDNNSKTLWAQILCNEKAFQTLQLLHPTNCSEVDKCTSELCDILQISGVDLKLSENKEFSIEPIGVGHSLEGYSVAIGKTEMFQCHRCLRYCCTEGNSMCTRCQSVLNSLSQPAAGISKDSPPGPEIPVPDPVKEEILLRS</sequence>